<name>X6NWP8_RETFI</name>
<feature type="region of interest" description="Disordered" evidence="1">
    <location>
        <begin position="1"/>
        <end position="72"/>
    </location>
</feature>
<evidence type="ECO:0000313" key="2">
    <source>
        <dbReference type="EMBL" id="ETO30745.1"/>
    </source>
</evidence>
<feature type="compositionally biased region" description="Basic and acidic residues" evidence="1">
    <location>
        <begin position="43"/>
        <end position="58"/>
    </location>
</feature>
<accession>X6NWP8</accession>
<dbReference type="GO" id="GO:0008579">
    <property type="term" value="F:JUN kinase phosphatase activity"/>
    <property type="evidence" value="ECO:0007669"/>
    <property type="project" value="TreeGrafter"/>
</dbReference>
<comment type="caution">
    <text evidence="2">The sequence shown here is derived from an EMBL/GenBank/DDBJ whole genome shotgun (WGS) entry which is preliminary data.</text>
</comment>
<evidence type="ECO:0000256" key="1">
    <source>
        <dbReference type="SAM" id="MobiDB-lite"/>
    </source>
</evidence>
<dbReference type="PANTHER" id="PTHR46377:SF1">
    <property type="entry name" value="DUAL SPECIFICITY PROTEIN PHOSPHATASE 19"/>
    <property type="match status" value="1"/>
</dbReference>
<protein>
    <submittedName>
        <fullName evidence="2">Uncharacterized protein</fullName>
    </submittedName>
</protein>
<dbReference type="OrthoDB" id="10252009at2759"/>
<dbReference type="SUPFAM" id="SSF52799">
    <property type="entry name" value="(Phosphotyrosine protein) phosphatases II"/>
    <property type="match status" value="1"/>
</dbReference>
<evidence type="ECO:0000313" key="3">
    <source>
        <dbReference type="Proteomes" id="UP000023152"/>
    </source>
</evidence>
<dbReference type="GO" id="GO:0005737">
    <property type="term" value="C:cytoplasm"/>
    <property type="evidence" value="ECO:0007669"/>
    <property type="project" value="TreeGrafter"/>
</dbReference>
<reference evidence="2 3" key="1">
    <citation type="journal article" date="2013" name="Curr. Biol.">
        <title>The Genome of the Foraminiferan Reticulomyxa filosa.</title>
        <authorList>
            <person name="Glockner G."/>
            <person name="Hulsmann N."/>
            <person name="Schleicher M."/>
            <person name="Noegel A.A."/>
            <person name="Eichinger L."/>
            <person name="Gallinger C."/>
            <person name="Pawlowski J."/>
            <person name="Sierra R."/>
            <person name="Euteneuer U."/>
            <person name="Pillet L."/>
            <person name="Moustafa A."/>
            <person name="Platzer M."/>
            <person name="Groth M."/>
            <person name="Szafranski K."/>
            <person name="Schliwa M."/>
        </authorList>
    </citation>
    <scope>NUCLEOTIDE SEQUENCE [LARGE SCALE GENOMIC DNA]</scope>
</reference>
<dbReference type="AlphaFoldDB" id="X6NWP8"/>
<dbReference type="CDD" id="cd14498">
    <property type="entry name" value="DSP"/>
    <property type="match status" value="1"/>
</dbReference>
<dbReference type="Gene3D" id="3.90.190.10">
    <property type="entry name" value="Protein tyrosine phosphatase superfamily"/>
    <property type="match status" value="1"/>
</dbReference>
<organism evidence="2 3">
    <name type="scientific">Reticulomyxa filosa</name>
    <dbReference type="NCBI Taxonomy" id="46433"/>
    <lineage>
        <taxon>Eukaryota</taxon>
        <taxon>Sar</taxon>
        <taxon>Rhizaria</taxon>
        <taxon>Retaria</taxon>
        <taxon>Foraminifera</taxon>
        <taxon>Monothalamids</taxon>
        <taxon>Reticulomyxidae</taxon>
        <taxon>Reticulomyxa</taxon>
    </lineage>
</organism>
<gene>
    <name evidence="2" type="ORF">RFI_06377</name>
</gene>
<keyword evidence="3" id="KW-1185">Reference proteome</keyword>
<sequence length="203" mass="22537">MDDFDCDVMPSPHDMDEMGLESPMVLSASPSPRDGGQFLDQAETPKETSVQDKDKTQHSESQASREGSDKQVTKAIHTVKRLEKQRRPSNITVLGALVKQLFMEKKIAEDGVPVQVVDNLFLGSIGAAMNVPFLSKEGISHILCVANQIKPKAPEKFVYKTVDILDAPDCPILEHFDDTFEFIESALSKGKILVHWLSKNQTE</sequence>
<dbReference type="EMBL" id="ASPP01005335">
    <property type="protein sequence ID" value="ETO30745.1"/>
    <property type="molecule type" value="Genomic_DNA"/>
</dbReference>
<proteinExistence type="predicted"/>
<dbReference type="Proteomes" id="UP000023152">
    <property type="component" value="Unassembled WGS sequence"/>
</dbReference>
<dbReference type="PANTHER" id="PTHR46377">
    <property type="entry name" value="DUAL SPECIFICITY PROTEIN PHOSPHATASE 19"/>
    <property type="match status" value="1"/>
</dbReference>
<dbReference type="InterPro" id="IPR029021">
    <property type="entry name" value="Prot-tyrosine_phosphatase-like"/>
</dbReference>